<name>A0AAD0P605_9BACL</name>
<keyword evidence="3" id="KW-0808">Transferase</keyword>
<accession>A0AAD0P605</accession>
<evidence type="ECO:0000313" key="5">
    <source>
        <dbReference type="Proteomes" id="UP000187323"/>
    </source>
</evidence>
<dbReference type="Pfam" id="PF08421">
    <property type="entry name" value="Methyltransf_13"/>
    <property type="match status" value="1"/>
</dbReference>
<dbReference type="EMBL" id="CP021965">
    <property type="protein sequence ID" value="AWV36118.1"/>
    <property type="molecule type" value="Genomic_DNA"/>
</dbReference>
<sequence>MSTGICRFCGTELKTTFLDLGISPLANSYVKSINQMEYMYPLRTYVCDHCFLVQVEEFESPEHIFSEYAYFSSYSDSWLNHCRIYVEQMIERYRYTSETRVIEIASNDGYLLQYFKEKGISVLGIEPAANVAKSAIEKGIDTSINFFGTKLAKSLREAGKMADLLLGNNVLAHVPDLNDFVEGMQILLQPQGTITMEFPHLLQLLEHKQFDTIYHEHYSYFSFTTVSRLFAKHNLSIYDVEQLETHGGSIRIYACHSENKELAISPAVYEMLEKELVYGMRNVETYTGFYTKVVQLKRQIMSFLIDLKNQGSTIVGYGAPAKGNTLINYCGIDRDYLDYTVDRSPYKQGAFLPGSRIPISSPDQLKLTKPDYVFILPWNLKEEIMEQTSFIREWGGKWIIPVPEVSIIE</sequence>
<dbReference type="InterPro" id="IPR013630">
    <property type="entry name" value="Methyltransf_Zn-bd_dom_put"/>
</dbReference>
<gene>
    <name evidence="4" type="ORF">BSK47_22245</name>
    <name evidence="3" type="ORF">CD191_27885</name>
</gene>
<evidence type="ECO:0000313" key="6">
    <source>
        <dbReference type="Proteomes" id="UP000249163"/>
    </source>
</evidence>
<keyword evidence="3" id="KW-0489">Methyltransferase</keyword>
<evidence type="ECO:0000259" key="1">
    <source>
        <dbReference type="Pfam" id="PF08421"/>
    </source>
</evidence>
<dbReference type="SUPFAM" id="SSF53335">
    <property type="entry name" value="S-adenosyl-L-methionine-dependent methyltransferases"/>
    <property type="match status" value="1"/>
</dbReference>
<dbReference type="PANTHER" id="PTHR43861:SF5">
    <property type="entry name" value="BLL5978 PROTEIN"/>
    <property type="match status" value="1"/>
</dbReference>
<dbReference type="AlphaFoldDB" id="A0AAD0P605"/>
<dbReference type="GO" id="GO:0032259">
    <property type="term" value="P:methylation"/>
    <property type="evidence" value="ECO:0007669"/>
    <property type="project" value="UniProtKB-KW"/>
</dbReference>
<dbReference type="Gene3D" id="3.40.50.150">
    <property type="entry name" value="Vaccinia Virus protein VP39"/>
    <property type="match status" value="1"/>
</dbReference>
<evidence type="ECO:0000313" key="3">
    <source>
        <dbReference type="EMBL" id="AWV36118.1"/>
    </source>
</evidence>
<feature type="domain" description="C-methyltransferase" evidence="2">
    <location>
        <begin position="245"/>
        <end position="403"/>
    </location>
</feature>
<organism evidence="3 6">
    <name type="scientific">Paenibacillus odorifer</name>
    <dbReference type="NCBI Taxonomy" id="189426"/>
    <lineage>
        <taxon>Bacteria</taxon>
        <taxon>Bacillati</taxon>
        <taxon>Bacillota</taxon>
        <taxon>Bacilli</taxon>
        <taxon>Bacillales</taxon>
        <taxon>Paenibacillaceae</taxon>
        <taxon>Paenibacillus</taxon>
    </lineage>
</organism>
<dbReference type="Gene3D" id="3.40.50.720">
    <property type="entry name" value="NAD(P)-binding Rossmann-like Domain"/>
    <property type="match status" value="1"/>
</dbReference>
<dbReference type="InterPro" id="IPR029063">
    <property type="entry name" value="SAM-dependent_MTases_sf"/>
</dbReference>
<evidence type="ECO:0000313" key="4">
    <source>
        <dbReference type="EMBL" id="OME14991.1"/>
    </source>
</evidence>
<protein>
    <submittedName>
        <fullName evidence="3">SAM-dependent methyltransferase</fullName>
    </submittedName>
</protein>
<reference evidence="3 6" key="2">
    <citation type="submission" date="2017-06" db="EMBL/GenBank/DDBJ databases">
        <title>Complete genome sequence of Paenibacillus odorifer CBA7130.</title>
        <authorList>
            <person name="Nam Y.-D."/>
            <person name="Kang J."/>
            <person name="Chung W.-H."/>
        </authorList>
    </citation>
    <scope>NUCLEOTIDE SEQUENCE [LARGE SCALE GENOMIC DNA]</scope>
    <source>
        <strain evidence="3 6">CBA7130</strain>
    </source>
</reference>
<dbReference type="Gene3D" id="6.10.250.3100">
    <property type="match status" value="1"/>
</dbReference>
<dbReference type="Pfam" id="PF13489">
    <property type="entry name" value="Methyltransf_23"/>
    <property type="match status" value="1"/>
</dbReference>
<dbReference type="RefSeq" id="WP_076137242.1">
    <property type="nucleotide sequence ID" value="NZ_CP021965.1"/>
</dbReference>
<dbReference type="EMBL" id="MPTO01000023">
    <property type="protein sequence ID" value="OME14991.1"/>
    <property type="molecule type" value="Genomic_DNA"/>
</dbReference>
<dbReference type="Gene3D" id="6.20.50.110">
    <property type="entry name" value="Methyltransferase, zinc-binding domain"/>
    <property type="match status" value="1"/>
</dbReference>
<feature type="domain" description="Methyltransferase putative zinc binding" evidence="1">
    <location>
        <begin position="6"/>
        <end position="65"/>
    </location>
</feature>
<dbReference type="Proteomes" id="UP000187323">
    <property type="component" value="Unassembled WGS sequence"/>
</dbReference>
<evidence type="ECO:0000259" key="2">
    <source>
        <dbReference type="Pfam" id="PF08484"/>
    </source>
</evidence>
<dbReference type="InterPro" id="IPR013691">
    <property type="entry name" value="MeTrfase_14"/>
</dbReference>
<proteinExistence type="predicted"/>
<dbReference type="GO" id="GO:0008168">
    <property type="term" value="F:methyltransferase activity"/>
    <property type="evidence" value="ECO:0007669"/>
    <property type="project" value="UniProtKB-KW"/>
</dbReference>
<dbReference type="InterPro" id="IPR038576">
    <property type="entry name" value="Methyltransf_Zn-bd_dom_put_sf"/>
</dbReference>
<reference evidence="4 5" key="1">
    <citation type="submission" date="2016-10" db="EMBL/GenBank/DDBJ databases">
        <title>Paenibacillus species isolates.</title>
        <authorList>
            <person name="Beno S.M."/>
        </authorList>
    </citation>
    <scope>NUCLEOTIDE SEQUENCE [LARGE SCALE GENOMIC DNA]</scope>
    <source>
        <strain evidence="4 5">FSL H7-0918</strain>
    </source>
</reference>
<dbReference type="Pfam" id="PF08484">
    <property type="entry name" value="Methyltransf_14"/>
    <property type="match status" value="1"/>
</dbReference>
<dbReference type="Proteomes" id="UP000249163">
    <property type="component" value="Chromosome"/>
</dbReference>
<dbReference type="PANTHER" id="PTHR43861">
    <property type="entry name" value="TRANS-ACONITATE 2-METHYLTRANSFERASE-RELATED"/>
    <property type="match status" value="1"/>
</dbReference>